<evidence type="ECO:0000256" key="1">
    <source>
        <dbReference type="SAM" id="Phobius"/>
    </source>
</evidence>
<dbReference type="Proteomes" id="UP000006064">
    <property type="component" value="Chromosome"/>
</dbReference>
<reference evidence="2 3" key="1">
    <citation type="journal article" date="2012" name="J. Bacteriol.">
        <title>Complete Genome Sequence of the Hyperthermophilic Archaeon Thermococcus sp. Strain CL1, Isolated from a Paralvinella sp. Polychaete Worm Collected from a Hydrothermal Vent.</title>
        <authorList>
            <person name="Jung J.H."/>
            <person name="Holden J.F."/>
            <person name="Seo D.H."/>
            <person name="Park K.H."/>
            <person name="Shin H."/>
            <person name="Ryu S."/>
            <person name="Lee J.H."/>
            <person name="Park C.S."/>
        </authorList>
    </citation>
    <scope>NUCLEOTIDE SEQUENCE [LARGE SCALE GENOMIC DNA]</scope>
    <source>
        <strain evidence="3">DSM 27260 / KACC 17922 / CL1</strain>
    </source>
</reference>
<protein>
    <submittedName>
        <fullName evidence="2">Uncharacterized protein</fullName>
    </submittedName>
</protein>
<keyword evidence="1" id="KW-0812">Transmembrane</keyword>
<feature type="transmembrane region" description="Helical" evidence="1">
    <location>
        <begin position="7"/>
        <end position="30"/>
    </location>
</feature>
<dbReference type="GeneID" id="13038643"/>
<sequence length="197" mass="21033">MLVVKRPVAGILGALGNLGILLSIAALGAVMEPDNIVFTVLVVFLGIGSVLALMIGLTSLAEEYNVPVKEKTKKLAWGTFIVYVLSIVLFAFNPDSPVGALLFFVFIGLLIWTKKDVYIYTGQASSIFGIVAKVYARVSRKVIDPHSGGSGNVAVVMTPGAYVGSGIAMQIFAFLLAILLWFTLEPIAWVLWGITGK</sequence>
<dbReference type="AlphaFoldDB" id="I3ZTW4"/>
<feature type="transmembrane region" description="Helical" evidence="1">
    <location>
        <begin position="75"/>
        <end position="92"/>
    </location>
</feature>
<dbReference type="KEGG" id="thm:CL1_0944"/>
<feature type="transmembrane region" description="Helical" evidence="1">
    <location>
        <begin position="98"/>
        <end position="113"/>
    </location>
</feature>
<keyword evidence="1" id="KW-0472">Membrane</keyword>
<keyword evidence="1" id="KW-1133">Transmembrane helix</keyword>
<feature type="transmembrane region" description="Helical" evidence="1">
    <location>
        <begin position="171"/>
        <end position="192"/>
    </location>
</feature>
<organism evidence="2 3">
    <name type="scientific">Thermococcus cleftensis (strain DSM 27260 / KACC 17922 / CL1)</name>
    <dbReference type="NCBI Taxonomy" id="163003"/>
    <lineage>
        <taxon>Archaea</taxon>
        <taxon>Methanobacteriati</taxon>
        <taxon>Methanobacteriota</taxon>
        <taxon>Thermococci</taxon>
        <taxon>Thermococcales</taxon>
        <taxon>Thermococcaceae</taxon>
        <taxon>Thermococcus</taxon>
    </lineage>
</organism>
<feature type="transmembrane region" description="Helical" evidence="1">
    <location>
        <begin position="36"/>
        <end position="55"/>
    </location>
</feature>
<gene>
    <name evidence="2" type="ORF">CL1_0944</name>
</gene>
<evidence type="ECO:0000313" key="3">
    <source>
        <dbReference type="Proteomes" id="UP000006064"/>
    </source>
</evidence>
<keyword evidence="3" id="KW-1185">Reference proteome</keyword>
<name>I3ZTW4_THECF</name>
<dbReference type="OrthoDB" id="383764at2157"/>
<proteinExistence type="predicted"/>
<accession>I3ZTW4</accession>
<evidence type="ECO:0000313" key="2">
    <source>
        <dbReference type="EMBL" id="AFL95148.1"/>
    </source>
</evidence>
<dbReference type="RefSeq" id="WP_014788783.1">
    <property type="nucleotide sequence ID" value="NC_018015.1"/>
</dbReference>
<dbReference type="HOGENOM" id="CLU_1275392_0_0_2"/>
<dbReference type="EMBL" id="CP003651">
    <property type="protein sequence ID" value="AFL95148.1"/>
    <property type="molecule type" value="Genomic_DNA"/>
</dbReference>